<gene>
    <name evidence="3" type="ORF">THAOC_32382</name>
</gene>
<comment type="caution">
    <text evidence="3">The sequence shown here is derived from an EMBL/GenBank/DDBJ whole genome shotgun (WGS) entry which is preliminary data.</text>
</comment>
<dbReference type="OrthoDB" id="48776at2759"/>
<keyword evidence="2" id="KW-0472">Membrane</keyword>
<accession>K0RIR6</accession>
<protein>
    <submittedName>
        <fullName evidence="3">Uncharacterized protein</fullName>
    </submittedName>
</protein>
<feature type="transmembrane region" description="Helical" evidence="2">
    <location>
        <begin position="827"/>
        <end position="847"/>
    </location>
</feature>
<organism evidence="3 4">
    <name type="scientific">Thalassiosira oceanica</name>
    <name type="common">Marine diatom</name>
    <dbReference type="NCBI Taxonomy" id="159749"/>
    <lineage>
        <taxon>Eukaryota</taxon>
        <taxon>Sar</taxon>
        <taxon>Stramenopiles</taxon>
        <taxon>Ochrophyta</taxon>
        <taxon>Bacillariophyta</taxon>
        <taxon>Coscinodiscophyceae</taxon>
        <taxon>Thalassiosirophycidae</taxon>
        <taxon>Thalassiosirales</taxon>
        <taxon>Thalassiosiraceae</taxon>
        <taxon>Thalassiosira</taxon>
    </lineage>
</organism>
<reference evidence="3 4" key="1">
    <citation type="journal article" date="2012" name="Genome Biol.">
        <title>Genome and low-iron response of an oceanic diatom adapted to chronic iron limitation.</title>
        <authorList>
            <person name="Lommer M."/>
            <person name="Specht M."/>
            <person name="Roy A.S."/>
            <person name="Kraemer L."/>
            <person name="Andreson R."/>
            <person name="Gutowska M.A."/>
            <person name="Wolf J."/>
            <person name="Bergner S.V."/>
            <person name="Schilhabel M.B."/>
            <person name="Klostermeier U.C."/>
            <person name="Beiko R.G."/>
            <person name="Rosenstiel P."/>
            <person name="Hippler M."/>
            <person name="Laroche J."/>
        </authorList>
    </citation>
    <scope>NUCLEOTIDE SEQUENCE [LARGE SCALE GENOMIC DNA]</scope>
    <source>
        <strain evidence="3 4">CCMP1005</strain>
    </source>
</reference>
<feature type="compositionally biased region" description="Basic and acidic residues" evidence="1">
    <location>
        <begin position="177"/>
        <end position="190"/>
    </location>
</feature>
<evidence type="ECO:0000313" key="4">
    <source>
        <dbReference type="Proteomes" id="UP000266841"/>
    </source>
</evidence>
<feature type="transmembrane region" description="Helical" evidence="2">
    <location>
        <begin position="908"/>
        <end position="928"/>
    </location>
</feature>
<keyword evidence="4" id="KW-1185">Reference proteome</keyword>
<keyword evidence="2" id="KW-1133">Transmembrane helix</keyword>
<dbReference type="eggNOG" id="ENOG502SEJN">
    <property type="taxonomic scope" value="Eukaryota"/>
</dbReference>
<evidence type="ECO:0000256" key="2">
    <source>
        <dbReference type="SAM" id="Phobius"/>
    </source>
</evidence>
<feature type="transmembrane region" description="Helical" evidence="2">
    <location>
        <begin position="587"/>
        <end position="604"/>
    </location>
</feature>
<dbReference type="Proteomes" id="UP000266841">
    <property type="component" value="Unassembled WGS sequence"/>
</dbReference>
<feature type="region of interest" description="Disordered" evidence="1">
    <location>
        <begin position="143"/>
        <end position="190"/>
    </location>
</feature>
<feature type="non-terminal residue" evidence="3">
    <location>
        <position position="998"/>
    </location>
</feature>
<name>K0RIR6_THAOC</name>
<proteinExistence type="predicted"/>
<feature type="transmembrane region" description="Helical" evidence="2">
    <location>
        <begin position="675"/>
        <end position="694"/>
    </location>
</feature>
<dbReference type="AlphaFoldDB" id="K0RIR6"/>
<evidence type="ECO:0000313" key="3">
    <source>
        <dbReference type="EMBL" id="EJK48791.1"/>
    </source>
</evidence>
<sequence length="998" mass="110869">MSLHRNPFEATAAAADIGDAKGGSCRSDGSRGGLLAMSQTTYSSLFPAWLSSWMTPGVRDDEGRGAKGSNPFDFDSDDQEGSVYLDCHSHASSLTDEENDERTSLLLDHHYYYSLPTRKQSDGTLRDALGSWLAPWADAARRKAERNHGAGPKVNDGNDAADGLNSRDDGVATPRTVRFESGNHEAEGTEKSRRRYLCRVSSSPALLTALSDDGYSNSTEIDATTRRKVSGFSAIVLKEIDLESDSLGDDAPDSIHPWTKLILLEELGTAWSWFVLLLPWAFLILALVLDGNSELKHVAIKVNGATSCADIQTTMPPPFDESANGYYAVPFWLSETSAGSCNYPYELRRGVGLLSNGTTMLDLNYTRMMSTKSASKEISIVDTRYQYLMSHGSAFTTGVLENVPPTAESLIASVRLSNVSTSALALVARGSVQVSVVVFQRPAGQTDNETTNMRQWTPVVILSARKLDLACKFNNQANTWTCYNRQLIDVYFSLPNAAVLLGGDLRVEVLLSHHKTRSHSEPWFDGGMIDDDYIEGGPLGPILLSRAEQLLSSADVSRPQTLLRELSTKSEYNILHVSQSYNDLTEYTRVITLCITAVFIFYWMKCMRVDSHSSIEGIAIGLFPKWKRAERRQLYWWEDPCLVLLQNPLLVYAYFRPRHCYGSPIFRFLADSISGLSIQLILFLWVSLVHGLRYHTADMYRRRFEQHKRVLELLEATKHLTQGPDKEGMVESSISDRVTKYSREYGYVEGTGTAQSSALLMKHDPNSDSYVEFMFPKLTLLVLGSISTIASAATRVNMSSESLNPNSAASLNPDRFDRRTRIYISRVLSSILLLGSGCCVVLFYLHWGHAFVLEKPPVSDMGVGLTYDTSLGGDADTLGSKAEMFFGFIRRVMSQIPYVGTTSSAGNLLYATACSMVVANMFLPSSLFRPSPKRERFGAEEVSAEREKKLLGTDKRFVVSLAKATHTWRVFPLPMRSHYLLSQHTLKENLQIVGTFQL</sequence>
<keyword evidence="2" id="KW-0812">Transmembrane</keyword>
<dbReference type="EMBL" id="AGNL01045413">
    <property type="protein sequence ID" value="EJK48791.1"/>
    <property type="molecule type" value="Genomic_DNA"/>
</dbReference>
<evidence type="ECO:0000256" key="1">
    <source>
        <dbReference type="SAM" id="MobiDB-lite"/>
    </source>
</evidence>
<feature type="transmembrane region" description="Helical" evidence="2">
    <location>
        <begin position="270"/>
        <end position="289"/>
    </location>
</feature>